<feature type="region of interest" description="Disordered" evidence="1">
    <location>
        <begin position="76"/>
        <end position="98"/>
    </location>
</feature>
<feature type="region of interest" description="Disordered" evidence="1">
    <location>
        <begin position="114"/>
        <end position="144"/>
    </location>
</feature>
<gene>
    <name evidence="3" type="ORF">CTRI78_v012026</name>
    <name evidence="2" type="ORF">CTRI78_v012218</name>
</gene>
<dbReference type="AlphaFoldDB" id="A0A4R8PPR5"/>
<protein>
    <submittedName>
        <fullName evidence="2">Uncharacterized protein</fullName>
    </submittedName>
</protein>
<sequence length="144" mass="15820">MMKRDPAPPRLGPPPAQRQIAIQLKTHLSSFFSRIFLMLPTQDATLFPLRSHDHSTQRPFILDRTSRLLHFTKARTTGPGETIGSKTPSGTPRSLPQAVAPGVSASLIRFRPNNSAAKDGGAPVRKPAQGFTAKPTRVQGWKKY</sequence>
<reference evidence="2 4" key="1">
    <citation type="submission" date="2018-12" db="EMBL/GenBank/DDBJ databases">
        <title>Genome sequence and assembly of Colletotrichum trifolii.</title>
        <authorList>
            <person name="Gan P."/>
            <person name="Shirasu K."/>
        </authorList>
    </citation>
    <scope>NUCLEOTIDE SEQUENCE [LARGE SCALE GENOMIC DNA]</scope>
    <source>
        <strain evidence="2 4">543-2</strain>
    </source>
</reference>
<dbReference type="Proteomes" id="UP000295703">
    <property type="component" value="Unassembled WGS sequence"/>
</dbReference>
<proteinExistence type="predicted"/>
<organism evidence="2 4">
    <name type="scientific">Colletotrichum trifolii</name>
    <dbReference type="NCBI Taxonomy" id="5466"/>
    <lineage>
        <taxon>Eukaryota</taxon>
        <taxon>Fungi</taxon>
        <taxon>Dikarya</taxon>
        <taxon>Ascomycota</taxon>
        <taxon>Pezizomycotina</taxon>
        <taxon>Sordariomycetes</taxon>
        <taxon>Hypocreomycetidae</taxon>
        <taxon>Glomerellales</taxon>
        <taxon>Glomerellaceae</taxon>
        <taxon>Colletotrichum</taxon>
        <taxon>Colletotrichum orbiculare species complex</taxon>
    </lineage>
</organism>
<accession>A0A4R8PPR5</accession>
<keyword evidence="4" id="KW-1185">Reference proteome</keyword>
<dbReference type="EMBL" id="RYZW01002762">
    <property type="protein sequence ID" value="TDZ27632.1"/>
    <property type="molecule type" value="Genomic_DNA"/>
</dbReference>
<dbReference type="EMBL" id="RYZW01001601">
    <property type="protein sequence ID" value="TDZ28349.1"/>
    <property type="molecule type" value="Genomic_DNA"/>
</dbReference>
<evidence type="ECO:0000313" key="2">
    <source>
        <dbReference type="EMBL" id="TDZ27632.1"/>
    </source>
</evidence>
<evidence type="ECO:0000313" key="4">
    <source>
        <dbReference type="Proteomes" id="UP000295703"/>
    </source>
</evidence>
<evidence type="ECO:0000256" key="1">
    <source>
        <dbReference type="SAM" id="MobiDB-lite"/>
    </source>
</evidence>
<comment type="caution">
    <text evidence="2">The sequence shown here is derived from an EMBL/GenBank/DDBJ whole genome shotgun (WGS) entry which is preliminary data.</text>
</comment>
<name>A0A4R8PPR5_COLTR</name>
<evidence type="ECO:0000313" key="3">
    <source>
        <dbReference type="EMBL" id="TDZ28349.1"/>
    </source>
</evidence>
<feature type="compositionally biased region" description="Polar residues" evidence="1">
    <location>
        <begin position="84"/>
        <end position="94"/>
    </location>
</feature>